<gene>
    <name evidence="2" type="ORF">Tci_675751</name>
</gene>
<dbReference type="EMBL" id="BKCJ010538611">
    <property type="protein sequence ID" value="GFB03780.1"/>
    <property type="molecule type" value="Genomic_DNA"/>
</dbReference>
<sequence>MMAKFMSANITSSSGSGTLPSNTVTNPKEDLKGITTQSGVAYQGPTTPTPSKVAKQGTKPNVAHVSAPMPNLKPSIPYPSRRDTERCRDQANDQIEKFYEIFKEISFEISFTDALMLMPKFASTLKALIRNKEKLIEMARTPMNEHCSVVILNKLPKKLRDPGKFLIPCEFPGMDECLALADLGGSINLMPLSVWKGLSLPKLTPTCMTLELADRTKSKPVGIAKDVKTSRALIDVYKGELTLRIRNEAITYNLDQTSRYSANYDQMTVNKIDVTDEACKEYSQEVLGFSNVTASGSPTPSDDPIVSTTSPTLTPFRDSDFLLFEEADAFLGLEDDLDSPKLDPSYYDPEGDIFSLEVIINSDPSPPLLNHEQSVPSFKEELKACEAKMIKSSIDEPPEVELKDLPPILNMHFWKVTTSYLSLLLRR</sequence>
<comment type="caution">
    <text evidence="2">The sequence shown here is derived from an EMBL/GenBank/DDBJ whole genome shotgun (WGS) entry which is preliminary data.</text>
</comment>
<keyword evidence="2" id="KW-0808">Transferase</keyword>
<proteinExistence type="predicted"/>
<dbReference type="CDD" id="cd00303">
    <property type="entry name" value="retropepsin_like"/>
    <property type="match status" value="1"/>
</dbReference>
<feature type="compositionally biased region" description="Polar residues" evidence="1">
    <location>
        <begin position="34"/>
        <end position="50"/>
    </location>
</feature>
<reference evidence="2" key="1">
    <citation type="journal article" date="2019" name="Sci. Rep.">
        <title>Draft genome of Tanacetum cinerariifolium, the natural source of mosquito coil.</title>
        <authorList>
            <person name="Yamashiro T."/>
            <person name="Shiraishi A."/>
            <person name="Satake H."/>
            <person name="Nakayama K."/>
        </authorList>
    </citation>
    <scope>NUCLEOTIDE SEQUENCE</scope>
</reference>
<dbReference type="PANTHER" id="PTHR33067:SF9">
    <property type="entry name" value="RNA-DIRECTED DNA POLYMERASE"/>
    <property type="match status" value="1"/>
</dbReference>
<evidence type="ECO:0000313" key="2">
    <source>
        <dbReference type="EMBL" id="GFB03780.1"/>
    </source>
</evidence>
<feature type="region of interest" description="Disordered" evidence="1">
    <location>
        <begin position="1"/>
        <end position="83"/>
    </location>
</feature>
<dbReference type="PANTHER" id="PTHR33067">
    <property type="entry name" value="RNA-DIRECTED DNA POLYMERASE-RELATED"/>
    <property type="match status" value="1"/>
</dbReference>
<dbReference type="GO" id="GO:0003964">
    <property type="term" value="F:RNA-directed DNA polymerase activity"/>
    <property type="evidence" value="ECO:0007669"/>
    <property type="project" value="UniProtKB-KW"/>
</dbReference>
<keyword evidence="2" id="KW-0695">RNA-directed DNA polymerase</keyword>
<dbReference type="Gene3D" id="2.40.70.10">
    <property type="entry name" value="Acid Proteases"/>
    <property type="match status" value="1"/>
</dbReference>
<dbReference type="InterPro" id="IPR021109">
    <property type="entry name" value="Peptidase_aspartic_dom_sf"/>
</dbReference>
<accession>A0A699KSM8</accession>
<dbReference type="AlphaFoldDB" id="A0A699KSM8"/>
<name>A0A699KSM8_TANCI</name>
<evidence type="ECO:0000256" key="1">
    <source>
        <dbReference type="SAM" id="MobiDB-lite"/>
    </source>
</evidence>
<protein>
    <submittedName>
        <fullName evidence="2">Reverse transcriptase domain-containing protein</fullName>
    </submittedName>
</protein>
<organism evidence="2">
    <name type="scientific">Tanacetum cinerariifolium</name>
    <name type="common">Dalmatian daisy</name>
    <name type="synonym">Chrysanthemum cinerariifolium</name>
    <dbReference type="NCBI Taxonomy" id="118510"/>
    <lineage>
        <taxon>Eukaryota</taxon>
        <taxon>Viridiplantae</taxon>
        <taxon>Streptophyta</taxon>
        <taxon>Embryophyta</taxon>
        <taxon>Tracheophyta</taxon>
        <taxon>Spermatophyta</taxon>
        <taxon>Magnoliopsida</taxon>
        <taxon>eudicotyledons</taxon>
        <taxon>Gunneridae</taxon>
        <taxon>Pentapetalae</taxon>
        <taxon>asterids</taxon>
        <taxon>campanulids</taxon>
        <taxon>Asterales</taxon>
        <taxon>Asteraceae</taxon>
        <taxon>Asteroideae</taxon>
        <taxon>Anthemideae</taxon>
        <taxon>Anthemidinae</taxon>
        <taxon>Tanacetum</taxon>
    </lineage>
</organism>
<feature type="compositionally biased region" description="Polar residues" evidence="1">
    <location>
        <begin position="8"/>
        <end position="26"/>
    </location>
</feature>
<keyword evidence="2" id="KW-0548">Nucleotidyltransferase</keyword>